<dbReference type="Proteomes" id="UP000283569">
    <property type="component" value="Unassembled WGS sequence"/>
</dbReference>
<protein>
    <submittedName>
        <fullName evidence="1">Uncharacterized protein</fullName>
    </submittedName>
</protein>
<dbReference type="AlphaFoldDB" id="A0A420TUI0"/>
<name>A0A420TUI0_GIBIN</name>
<dbReference type="EMBL" id="MRDB01000009">
    <property type="protein sequence ID" value="RKL45064.1"/>
    <property type="molecule type" value="Genomic_DNA"/>
</dbReference>
<reference evidence="1 2" key="1">
    <citation type="journal article" date="2018" name="Sci. Rep.">
        <title>Characterisation of pathogen-specific regions and novel effector candidates in Fusarium oxysporum f. sp. cepae.</title>
        <authorList>
            <person name="Armitage A.D."/>
            <person name="Taylor A."/>
            <person name="Sobczyk M.K."/>
            <person name="Baxter L."/>
            <person name="Greenfield B.P."/>
            <person name="Bates H.J."/>
            <person name="Wilson F."/>
            <person name="Jackson A.C."/>
            <person name="Ott S."/>
            <person name="Harrison R.J."/>
            <person name="Clarkson J.P."/>
        </authorList>
    </citation>
    <scope>NUCLEOTIDE SEQUENCE [LARGE SCALE GENOMIC DNA]</scope>
    <source>
        <strain evidence="1 2">Fp_A8</strain>
    </source>
</reference>
<accession>A0A420TUI0</accession>
<evidence type="ECO:0000313" key="1">
    <source>
        <dbReference type="EMBL" id="RKL45064.1"/>
    </source>
</evidence>
<proteinExistence type="predicted"/>
<gene>
    <name evidence="1" type="ORF">BFJ72_g3714</name>
</gene>
<organism evidence="1 2">
    <name type="scientific">Gibberella intermedia</name>
    <name type="common">Bulb rot disease fungus</name>
    <name type="synonym">Fusarium proliferatum</name>
    <dbReference type="NCBI Taxonomy" id="948311"/>
    <lineage>
        <taxon>Eukaryota</taxon>
        <taxon>Fungi</taxon>
        <taxon>Dikarya</taxon>
        <taxon>Ascomycota</taxon>
        <taxon>Pezizomycotina</taxon>
        <taxon>Sordariomycetes</taxon>
        <taxon>Hypocreomycetidae</taxon>
        <taxon>Hypocreales</taxon>
        <taxon>Nectriaceae</taxon>
        <taxon>Fusarium</taxon>
        <taxon>Fusarium fujikuroi species complex</taxon>
    </lineage>
</organism>
<sequence length="117" mass="12916">MAAVPPGRTFGESWSGSYHGLRVAVSYVESVPLTCAITFHLLHSSHANIPGARNTAFSTRTSDQHIQRPFIANELFRWVFSFPSMSTLICMTRKATETKSLLAVSRVQPESPHNNGL</sequence>
<comment type="caution">
    <text evidence="1">The sequence shown here is derived from an EMBL/GenBank/DDBJ whole genome shotgun (WGS) entry which is preliminary data.</text>
</comment>
<evidence type="ECO:0000313" key="2">
    <source>
        <dbReference type="Proteomes" id="UP000283569"/>
    </source>
</evidence>